<sequence length="79" mass="9071">MAENIIGKFINGVKVLGVAYMDSYEEEIYECQENDELVYLSYDEIVCEESFILNAKKSTNNSKDSVIHILPLESKVYLK</sequence>
<evidence type="ECO:0000313" key="1">
    <source>
        <dbReference type="EMBL" id="MCZ8533545.1"/>
    </source>
</evidence>
<proteinExistence type="predicted"/>
<dbReference type="Proteomes" id="UP001152172">
    <property type="component" value="Unassembled WGS sequence"/>
</dbReference>
<comment type="caution">
    <text evidence="1">The sequence shown here is derived from an EMBL/GenBank/DDBJ whole genome shotgun (WGS) entry which is preliminary data.</text>
</comment>
<protein>
    <submittedName>
        <fullName evidence="1">Uncharacterized protein</fullName>
    </submittedName>
</protein>
<gene>
    <name evidence="1" type="ORF">M9R61_09495</name>
</gene>
<name>A0A9X3L964_9BACI</name>
<dbReference type="AlphaFoldDB" id="A0A9X3L964"/>
<keyword evidence="2" id="KW-1185">Reference proteome</keyword>
<accession>A0A9X3L964</accession>
<evidence type="ECO:0000313" key="2">
    <source>
        <dbReference type="Proteomes" id="UP001152172"/>
    </source>
</evidence>
<dbReference type="RefSeq" id="WP_269921908.1">
    <property type="nucleotide sequence ID" value="NZ_JAMKBI010000006.1"/>
</dbReference>
<dbReference type="EMBL" id="JAMKBI010000006">
    <property type="protein sequence ID" value="MCZ8533545.1"/>
    <property type="molecule type" value="Genomic_DNA"/>
</dbReference>
<organism evidence="1 2">
    <name type="scientific">Psychrobacillus psychrodurans</name>
    <dbReference type="NCBI Taxonomy" id="126157"/>
    <lineage>
        <taxon>Bacteria</taxon>
        <taxon>Bacillati</taxon>
        <taxon>Bacillota</taxon>
        <taxon>Bacilli</taxon>
        <taxon>Bacillales</taxon>
        <taxon>Bacillaceae</taxon>
        <taxon>Psychrobacillus</taxon>
    </lineage>
</organism>
<reference evidence="1" key="1">
    <citation type="submission" date="2022-05" db="EMBL/GenBank/DDBJ databases">
        <authorList>
            <person name="Colautti A."/>
            <person name="Iacumin L."/>
        </authorList>
    </citation>
    <scope>NUCLEOTIDE SEQUENCE</scope>
    <source>
        <strain evidence="1">DSM 30747</strain>
    </source>
</reference>